<dbReference type="SUPFAM" id="SSF52540">
    <property type="entry name" value="P-loop containing nucleoside triphosphate hydrolases"/>
    <property type="match status" value="1"/>
</dbReference>
<comment type="caution">
    <text evidence="4">The sequence shown here is derived from an EMBL/GenBank/DDBJ whole genome shotgun (WGS) entry which is preliminary data.</text>
</comment>
<dbReference type="Gene3D" id="3.40.50.300">
    <property type="entry name" value="P-loop containing nucleotide triphosphate hydrolases"/>
    <property type="match status" value="1"/>
</dbReference>
<dbReference type="Proteomes" id="UP001159641">
    <property type="component" value="Unassembled WGS sequence"/>
</dbReference>
<evidence type="ECO:0000259" key="3">
    <source>
        <dbReference type="Pfam" id="PF00009"/>
    </source>
</evidence>
<dbReference type="GO" id="GO:0003924">
    <property type="term" value="F:GTPase activity"/>
    <property type="evidence" value="ECO:0007669"/>
    <property type="project" value="InterPro"/>
</dbReference>
<name>A0AB34HHH8_ESCRO</name>
<dbReference type="PANTHER" id="PTHR23115">
    <property type="entry name" value="TRANSLATION FACTOR"/>
    <property type="match status" value="1"/>
</dbReference>
<feature type="domain" description="Tr-type G" evidence="3">
    <location>
        <begin position="34"/>
        <end position="183"/>
    </location>
</feature>
<dbReference type="InterPro" id="IPR000795">
    <property type="entry name" value="T_Tr_GTP-bd_dom"/>
</dbReference>
<evidence type="ECO:0000313" key="5">
    <source>
        <dbReference type="Proteomes" id="UP001159641"/>
    </source>
</evidence>
<evidence type="ECO:0000313" key="4">
    <source>
        <dbReference type="EMBL" id="KAJ8790215.1"/>
    </source>
</evidence>
<organism evidence="4 5">
    <name type="scientific">Eschrichtius robustus</name>
    <name type="common">California gray whale</name>
    <name type="synonym">Eschrichtius gibbosus</name>
    <dbReference type="NCBI Taxonomy" id="9764"/>
    <lineage>
        <taxon>Eukaryota</taxon>
        <taxon>Metazoa</taxon>
        <taxon>Chordata</taxon>
        <taxon>Craniata</taxon>
        <taxon>Vertebrata</taxon>
        <taxon>Euteleostomi</taxon>
        <taxon>Mammalia</taxon>
        <taxon>Eutheria</taxon>
        <taxon>Laurasiatheria</taxon>
        <taxon>Artiodactyla</taxon>
        <taxon>Whippomorpha</taxon>
        <taxon>Cetacea</taxon>
        <taxon>Mysticeti</taxon>
        <taxon>Eschrichtiidae</taxon>
        <taxon>Eschrichtius</taxon>
    </lineage>
</organism>
<keyword evidence="5" id="KW-1185">Reference proteome</keyword>
<protein>
    <recommendedName>
        <fullName evidence="3">Tr-type G domain-containing protein</fullName>
    </recommendedName>
</protein>
<keyword evidence="1" id="KW-0547">Nucleotide-binding</keyword>
<dbReference type="Pfam" id="PF00009">
    <property type="entry name" value="GTP_EFTU"/>
    <property type="match status" value="1"/>
</dbReference>
<gene>
    <name evidence="4" type="ORF">J1605_004682</name>
</gene>
<evidence type="ECO:0000256" key="2">
    <source>
        <dbReference type="ARBA" id="ARBA00023134"/>
    </source>
</evidence>
<dbReference type="EMBL" id="JAIQCJ010001364">
    <property type="protein sequence ID" value="KAJ8790215.1"/>
    <property type="molecule type" value="Genomic_DNA"/>
</dbReference>
<keyword evidence="2" id="KW-0342">GTP-binding</keyword>
<dbReference type="InterPro" id="IPR027417">
    <property type="entry name" value="P-loop_NTPase"/>
</dbReference>
<accession>A0AB34HHH8</accession>
<dbReference type="GO" id="GO:0005525">
    <property type="term" value="F:GTP binding"/>
    <property type="evidence" value="ECO:0007669"/>
    <property type="project" value="UniProtKB-KW"/>
</dbReference>
<evidence type="ECO:0000256" key="1">
    <source>
        <dbReference type="ARBA" id="ARBA00022741"/>
    </source>
</evidence>
<dbReference type="AlphaFoldDB" id="A0AB34HHH8"/>
<proteinExistence type="predicted"/>
<sequence length="236" mass="26479">MDANVLSCRKFQIPVNDSGHFFQDVWKHIPPGQKDSEEYAWVLDKLKAEHEYGFTIDISLWKLETSKYYVTIIDAPGHKDLIENMIIRKSQADCAVLIVATGVDEFEVGMSNGQIHERALLANTLGVKQLIDGVNNKMGSTEPLYSWKRYQGIVKEVSTYIKKIGYNPDTAFVPISGWNGDDMLEPSANMPCSRDGKPPIKMTMPVELCCLKFFIASCHQLVQLTSPCVCPSRVST</sequence>
<dbReference type="InterPro" id="IPR050100">
    <property type="entry name" value="TRAFAC_GTPase_members"/>
</dbReference>
<dbReference type="PRINTS" id="PR00315">
    <property type="entry name" value="ELONGATNFCT"/>
</dbReference>
<reference evidence="4 5" key="1">
    <citation type="submission" date="2022-11" db="EMBL/GenBank/DDBJ databases">
        <title>Whole genome sequence of Eschrichtius robustus ER-17-0199.</title>
        <authorList>
            <person name="Bruniche-Olsen A."/>
            <person name="Black A.N."/>
            <person name="Fields C.J."/>
            <person name="Walden K."/>
            <person name="Dewoody J.A."/>
        </authorList>
    </citation>
    <scope>NUCLEOTIDE SEQUENCE [LARGE SCALE GENOMIC DNA]</scope>
    <source>
        <strain evidence="4">ER-17-0199</strain>
        <tissue evidence="4">Blubber</tissue>
    </source>
</reference>